<dbReference type="SUPFAM" id="SSF53098">
    <property type="entry name" value="Ribonuclease H-like"/>
    <property type="match status" value="1"/>
</dbReference>
<dbReference type="OrthoDB" id="10250935at2759"/>
<dbReference type="GO" id="GO:0003887">
    <property type="term" value="F:DNA-directed DNA polymerase activity"/>
    <property type="evidence" value="ECO:0007669"/>
    <property type="project" value="UniProtKB-EC"/>
</dbReference>
<protein>
    <submittedName>
        <fullName evidence="10">Exonuclease</fullName>
        <ecNumber evidence="10">2.7.7.7</ecNumber>
    </submittedName>
</protein>
<evidence type="ECO:0000256" key="7">
    <source>
        <dbReference type="ARBA" id="ARBA00025769"/>
    </source>
</evidence>
<dbReference type="InterPro" id="IPR013520">
    <property type="entry name" value="Ribonucl_H"/>
</dbReference>
<dbReference type="GO" id="GO:0046872">
    <property type="term" value="F:metal ion binding"/>
    <property type="evidence" value="ECO:0007669"/>
    <property type="project" value="UniProtKB-KW"/>
</dbReference>
<evidence type="ECO:0000259" key="9">
    <source>
        <dbReference type="SMART" id="SM00479"/>
    </source>
</evidence>
<dbReference type="InterPro" id="IPR012337">
    <property type="entry name" value="RNaseH-like_sf"/>
</dbReference>
<dbReference type="AlphaFoldDB" id="A0A086JSZ3"/>
<keyword evidence="6" id="KW-0460">Magnesium</keyword>
<evidence type="ECO:0000313" key="10">
    <source>
        <dbReference type="EMBL" id="KFG35261.1"/>
    </source>
</evidence>
<dbReference type="VEuPathDB" id="ToxoDB:TGP89_295060"/>
<sequence>MKAAVSTSERRHSPSVLSSVEGASRVAGELVGKKREDETEGQEEVREKEEAGQKSEGRSACAVRPGDLVLFPLRQTDSPAASEEAGENKPRDRTETEGDGRTTAAGPAQDSSERQGEAAAADVKRENESQDGERETGEHERSSGKAKREGQDGERELGQQEKRGEDRRRAVEASASPSYGLGEVICVYSDEQEETVADLLRCTSAGKPFKSMRAGIITGIPVRALSRLEASEDRIEPAQRSASGEFSPPVLFSLRASPFFTHSVDPEIGALCFFWDLETTGPCNHRCEITQIGCVPRLFRNGHWERVARGSLCDDATKTPGERHVFSAYIRIQRGIRADVKELTGITEELLNEKGIPLEAALLKWSSWVQTIAASVPRGVPIWFVAHSGANFDIPVLLRHEQTLRRAVRRIFPTGCFLKHVGCKYTVDTVVLSRALPWPNALAQSHSLSMLHAQLTGKSREKHQVHNAVGDSIALAEIMEKEPFLSAWQRMKVGRTLNEEFQYQNRLRFLNLNALLSTQT</sequence>
<organism evidence="10 11">
    <name type="scientific">Toxoplasma gondii p89</name>
    <dbReference type="NCBI Taxonomy" id="943119"/>
    <lineage>
        <taxon>Eukaryota</taxon>
        <taxon>Sar</taxon>
        <taxon>Alveolata</taxon>
        <taxon>Apicomplexa</taxon>
        <taxon>Conoidasida</taxon>
        <taxon>Coccidia</taxon>
        <taxon>Eucoccidiorida</taxon>
        <taxon>Eimeriorina</taxon>
        <taxon>Sarcocystidae</taxon>
        <taxon>Toxoplasma</taxon>
    </lineage>
</organism>
<gene>
    <name evidence="10" type="ORF">TGP89_295060</name>
</gene>
<dbReference type="EC" id="2.7.7.7" evidence="10"/>
<accession>A0A086JSZ3</accession>
<dbReference type="PANTHER" id="PTHR13058">
    <property type="entry name" value="THREE PRIME REPAIR EXONUCLEASE 1, 2"/>
    <property type="match status" value="1"/>
</dbReference>
<evidence type="ECO:0000256" key="6">
    <source>
        <dbReference type="ARBA" id="ARBA00022842"/>
    </source>
</evidence>
<dbReference type="EMBL" id="AEYI02001610">
    <property type="protein sequence ID" value="KFG35261.1"/>
    <property type="molecule type" value="Genomic_DNA"/>
</dbReference>
<feature type="region of interest" description="Disordered" evidence="8">
    <location>
        <begin position="1"/>
        <end position="175"/>
    </location>
</feature>
<comment type="cofactor">
    <cofactor evidence="1">
        <name>Mg(2+)</name>
        <dbReference type="ChEBI" id="CHEBI:18420"/>
    </cofactor>
</comment>
<evidence type="ECO:0000256" key="1">
    <source>
        <dbReference type="ARBA" id="ARBA00001946"/>
    </source>
</evidence>
<keyword evidence="2" id="KW-0540">Nuclease</keyword>
<feature type="compositionally biased region" description="Basic and acidic residues" evidence="8">
    <location>
        <begin position="86"/>
        <end position="100"/>
    </location>
</feature>
<keyword evidence="10" id="KW-0808">Transferase</keyword>
<feature type="domain" description="Exonuclease" evidence="9">
    <location>
        <begin position="270"/>
        <end position="488"/>
    </location>
</feature>
<dbReference type="GO" id="GO:0003676">
    <property type="term" value="F:nucleic acid binding"/>
    <property type="evidence" value="ECO:0007669"/>
    <property type="project" value="InterPro"/>
</dbReference>
<dbReference type="GO" id="GO:0006308">
    <property type="term" value="P:DNA catabolic process"/>
    <property type="evidence" value="ECO:0007669"/>
    <property type="project" value="TreeGrafter"/>
</dbReference>
<comment type="similarity">
    <text evidence="7">Belongs to the exonuclease superfamily. TREX family.</text>
</comment>
<dbReference type="GO" id="GO:0005737">
    <property type="term" value="C:cytoplasm"/>
    <property type="evidence" value="ECO:0007669"/>
    <property type="project" value="TreeGrafter"/>
</dbReference>
<dbReference type="InterPro" id="IPR036397">
    <property type="entry name" value="RNaseH_sf"/>
</dbReference>
<proteinExistence type="inferred from homology"/>
<evidence type="ECO:0000313" key="11">
    <source>
        <dbReference type="Proteomes" id="UP000028828"/>
    </source>
</evidence>
<evidence type="ECO:0000256" key="8">
    <source>
        <dbReference type="SAM" id="MobiDB-lite"/>
    </source>
</evidence>
<feature type="compositionally biased region" description="Basic and acidic residues" evidence="8">
    <location>
        <begin position="31"/>
        <end position="57"/>
    </location>
</feature>
<name>A0A086JSZ3_TOXGO</name>
<dbReference type="SMART" id="SM00479">
    <property type="entry name" value="EXOIII"/>
    <property type="match status" value="1"/>
</dbReference>
<keyword evidence="10" id="KW-0548">Nucleotidyltransferase</keyword>
<keyword evidence="4" id="KW-0378">Hydrolase</keyword>
<dbReference type="Gene3D" id="3.30.420.10">
    <property type="entry name" value="Ribonuclease H-like superfamily/Ribonuclease H"/>
    <property type="match status" value="1"/>
</dbReference>
<evidence type="ECO:0000256" key="2">
    <source>
        <dbReference type="ARBA" id="ARBA00022722"/>
    </source>
</evidence>
<reference evidence="10 11" key="1">
    <citation type="submission" date="2014-03" db="EMBL/GenBank/DDBJ databases">
        <authorList>
            <person name="Sibley D."/>
            <person name="Venepally P."/>
            <person name="Karamycheva S."/>
            <person name="Hadjithomas M."/>
            <person name="Khan A."/>
            <person name="Brunk B."/>
            <person name="Roos D."/>
            <person name="Caler E."/>
            <person name="Lorenzi H."/>
        </authorList>
    </citation>
    <scope>NUCLEOTIDE SEQUENCE [LARGE SCALE GENOMIC DNA]</scope>
    <source>
        <strain evidence="11">p89</strain>
    </source>
</reference>
<comment type="caution">
    <text evidence="10">The sequence shown here is derived from an EMBL/GenBank/DDBJ whole genome shotgun (WGS) entry which is preliminary data.</text>
</comment>
<evidence type="ECO:0000256" key="5">
    <source>
        <dbReference type="ARBA" id="ARBA00022839"/>
    </source>
</evidence>
<dbReference type="InterPro" id="IPR040393">
    <property type="entry name" value="TREX1/2"/>
</dbReference>
<dbReference type="CDD" id="cd06127">
    <property type="entry name" value="DEDDh"/>
    <property type="match status" value="1"/>
</dbReference>
<evidence type="ECO:0000256" key="3">
    <source>
        <dbReference type="ARBA" id="ARBA00022723"/>
    </source>
</evidence>
<feature type="compositionally biased region" description="Basic and acidic residues" evidence="8">
    <location>
        <begin position="111"/>
        <end position="171"/>
    </location>
</feature>
<dbReference type="Proteomes" id="UP000028828">
    <property type="component" value="Unassembled WGS sequence"/>
</dbReference>
<dbReference type="GO" id="GO:0008296">
    <property type="term" value="F:3'-5'-DNA exonuclease activity"/>
    <property type="evidence" value="ECO:0007669"/>
    <property type="project" value="TreeGrafter"/>
</dbReference>
<keyword evidence="3" id="KW-0479">Metal-binding</keyword>
<keyword evidence="5 10" id="KW-0269">Exonuclease</keyword>
<evidence type="ECO:0000256" key="4">
    <source>
        <dbReference type="ARBA" id="ARBA00022801"/>
    </source>
</evidence>
<dbReference type="PANTHER" id="PTHR13058:SF19">
    <property type="entry name" value="LD40940P"/>
    <property type="match status" value="1"/>
</dbReference>